<dbReference type="InterPro" id="IPR044852">
    <property type="entry name" value="WBP2-like"/>
</dbReference>
<evidence type="ECO:0000313" key="4">
    <source>
        <dbReference type="Proteomes" id="UP000218231"/>
    </source>
</evidence>
<dbReference type="EMBL" id="LIAE01010760">
    <property type="protein sequence ID" value="PAV55656.1"/>
    <property type="molecule type" value="Genomic_DNA"/>
</dbReference>
<evidence type="ECO:0000256" key="1">
    <source>
        <dbReference type="SAM" id="MobiDB-lite"/>
    </source>
</evidence>
<keyword evidence="4" id="KW-1185">Reference proteome</keyword>
<sequence>MSLNNSHTPDGRGVLIYNGEMILLYTSAVKMSFSHITHPALKGSKTGALYLTTHRIIFMNNNHKEELKSFAMPFQQLRQVKLEQPLLAPNYLKGSVVSLPDGNFEGEVDWKLSFPKGGCVDFGQALLRAADLASNSRPAFAPPPYMPCGGTYYVAPPAYYIPPQGNYQGFQAPVHVFSEQPPAGNVFMYEAPPPYAGIGQPTVYPAGGLQYAGTAPPPYGFSSNVVGYPNGAPSQPAPNPHYQNVPNVPPPYPGPNTTQQAGPLPAKN</sequence>
<dbReference type="InterPro" id="IPR011993">
    <property type="entry name" value="PH-like_dom_sf"/>
</dbReference>
<accession>A0A2A2J1H0</accession>
<dbReference type="GO" id="GO:0003713">
    <property type="term" value="F:transcription coactivator activity"/>
    <property type="evidence" value="ECO:0007669"/>
    <property type="project" value="InterPro"/>
</dbReference>
<dbReference type="Pfam" id="PF02893">
    <property type="entry name" value="GRAM"/>
    <property type="match status" value="1"/>
</dbReference>
<dbReference type="STRING" id="2018661.A0A2A2J1H0"/>
<dbReference type="SUPFAM" id="SSF50729">
    <property type="entry name" value="PH domain-like"/>
    <property type="match status" value="1"/>
</dbReference>
<dbReference type="GO" id="GO:0031490">
    <property type="term" value="F:chromatin DNA binding"/>
    <property type="evidence" value="ECO:0007669"/>
    <property type="project" value="TreeGrafter"/>
</dbReference>
<dbReference type="Proteomes" id="UP000218231">
    <property type="component" value="Unassembled WGS sequence"/>
</dbReference>
<name>A0A2A2J1H0_9BILA</name>
<dbReference type="AlphaFoldDB" id="A0A2A2J1H0"/>
<reference evidence="3 4" key="1">
    <citation type="journal article" date="2017" name="Curr. Biol.">
        <title>Genome architecture and evolution of a unichromosomal asexual nematode.</title>
        <authorList>
            <person name="Fradin H."/>
            <person name="Zegar C."/>
            <person name="Gutwein M."/>
            <person name="Lucas J."/>
            <person name="Kovtun M."/>
            <person name="Corcoran D."/>
            <person name="Baugh L.R."/>
            <person name="Kiontke K."/>
            <person name="Gunsalus K."/>
            <person name="Fitch D.H."/>
            <person name="Piano F."/>
        </authorList>
    </citation>
    <scope>NUCLEOTIDE SEQUENCE [LARGE SCALE GENOMIC DNA]</scope>
    <source>
        <strain evidence="3">PF1309</strain>
    </source>
</reference>
<organism evidence="3 4">
    <name type="scientific">Diploscapter pachys</name>
    <dbReference type="NCBI Taxonomy" id="2018661"/>
    <lineage>
        <taxon>Eukaryota</taxon>
        <taxon>Metazoa</taxon>
        <taxon>Ecdysozoa</taxon>
        <taxon>Nematoda</taxon>
        <taxon>Chromadorea</taxon>
        <taxon>Rhabditida</taxon>
        <taxon>Rhabditina</taxon>
        <taxon>Rhabditomorpha</taxon>
        <taxon>Rhabditoidea</taxon>
        <taxon>Rhabditidae</taxon>
        <taxon>Diploscapter</taxon>
    </lineage>
</organism>
<dbReference type="PANTHER" id="PTHR31606:SF1">
    <property type="entry name" value="WW DOMAIN BINDING PROTEIN 2, ISOFORM E"/>
    <property type="match status" value="1"/>
</dbReference>
<dbReference type="OrthoDB" id="1259151at2759"/>
<comment type="caution">
    <text evidence="3">The sequence shown here is derived from an EMBL/GenBank/DDBJ whole genome shotgun (WGS) entry which is preliminary data.</text>
</comment>
<protein>
    <recommendedName>
        <fullName evidence="2">GRAM domain-containing protein</fullName>
    </recommendedName>
</protein>
<dbReference type="PANTHER" id="PTHR31606">
    <property type="entry name" value="WW DOMAIN BINDING PROTEIN 2, ISOFORM E"/>
    <property type="match status" value="1"/>
</dbReference>
<evidence type="ECO:0000259" key="2">
    <source>
        <dbReference type="Pfam" id="PF02893"/>
    </source>
</evidence>
<dbReference type="Gene3D" id="2.30.29.30">
    <property type="entry name" value="Pleckstrin-homology domain (PH domain)/Phosphotyrosine-binding domain (PTB)"/>
    <property type="match status" value="1"/>
</dbReference>
<feature type="region of interest" description="Disordered" evidence="1">
    <location>
        <begin position="226"/>
        <end position="268"/>
    </location>
</feature>
<dbReference type="InterPro" id="IPR004182">
    <property type="entry name" value="GRAM"/>
</dbReference>
<dbReference type="GO" id="GO:0005634">
    <property type="term" value="C:nucleus"/>
    <property type="evidence" value="ECO:0007669"/>
    <property type="project" value="TreeGrafter"/>
</dbReference>
<feature type="domain" description="GRAM" evidence="2">
    <location>
        <begin position="39"/>
        <end position="130"/>
    </location>
</feature>
<proteinExistence type="predicted"/>
<dbReference type="CDD" id="cd13214">
    <property type="entry name" value="PH-GRAM_WBP2"/>
    <property type="match status" value="1"/>
</dbReference>
<evidence type="ECO:0000313" key="3">
    <source>
        <dbReference type="EMBL" id="PAV55656.1"/>
    </source>
</evidence>
<gene>
    <name evidence="3" type="ORF">WR25_01515</name>
</gene>